<dbReference type="STRING" id="1296120.A0A1B9GVN8"/>
<proteinExistence type="predicted"/>
<feature type="compositionally biased region" description="Low complexity" evidence="1">
    <location>
        <begin position="589"/>
        <end position="598"/>
    </location>
</feature>
<feature type="region of interest" description="Disordered" evidence="1">
    <location>
        <begin position="767"/>
        <end position="941"/>
    </location>
</feature>
<keyword evidence="3" id="KW-1185">Reference proteome</keyword>
<feature type="compositionally biased region" description="Basic and acidic residues" evidence="1">
    <location>
        <begin position="802"/>
        <end position="812"/>
    </location>
</feature>
<feature type="compositionally biased region" description="Acidic residues" evidence="1">
    <location>
        <begin position="883"/>
        <end position="896"/>
    </location>
</feature>
<protein>
    <submittedName>
        <fullName evidence="2">Uncharacterized protein</fullName>
    </submittedName>
</protein>
<sequence length="1129" mass="126159">MSRRESQGSSGSGGGVGMIRYGKSKTGWGNLPVNILHNVLSFAQHHVTLDDSLHRQWGHDEKTAEIALAILQRIWLCEMRSVCGGWKHAVDSHAFWPAYTLLLDPSRPHSSTIEDFNSARLTPSTPSFPTLFHRSRHTTLRICLACRLNHPTRLGFYPAIPKRLTWTSRYGKSPTCDKHASHFCSECMKEFGTETFSPTYGRGGRRTVSPGIPMSTGLMPTNHGDTDGNGAVRPRGSLVCTTCRTAAITYMLRRMLEACSRGILPVRGLANHWLATYPVRNYVADGMGTAHSEAKRAIEEKWFQDHTRWTELRPTAEALQQYEYHMKQEFYRDENFSEDPRAKQIRLRQEAELRGDDWDGIETPRDRAQMFYLLRKWWRAREEETDEEDPDDEVETNGGLNQRYHEKLREGCLNDFINDRIRFGFWVAPGDEIRQHLVNAHARVRSAEPATPMSVHTPFDKLARDARHPFTGIIGMEYQPIHALDQCVGLIDVQVDPSADKHDPFLPPRDLLDELDELFEERLTDKINYAIAELMYRVRTYFDGDDDAAERYCHGLSVGELMGKLNEWKLWVPRHLADAVLSQAAQESARASAARGGQPRTSANKLNTSSPAKQTPRLPSAAQVRSLTSSPRIEMVEETVGHAMADYGITEVAFTPETVASATFAGSSRSGSTIPDDQPVMADNTAMDTDGQKANTLGKRKSFSADENSQINEQGGDEETRREEKRFKSSSPSAMFSSAAQVIPTTPHPELDIDGNGPTDFIQLAHGQQGTVKRKLPPSPETHHIDRSQRTVSPPAPPRFDLPLDRIKRDAMSDLEGSSAPVTPTPLHMAVNALSPDPKGDDEGNGDEAWTEGETGFGDEEEDEEMKGDEYNIDALEARSGAEEEDFESLDNEAPDGSESAQQLHPRADSATKHSGSRDSSENTSGTMPLTPESEPGSLLPSRVIMVGHKEKVGIEALKQPSSTTEVGVTHADPAVERLSQEEVSIEDVDVGVGNHSVADFDSDESASESDEGELEPELLFDNTNTEHRPLYAEVQPLRPVDILKRYARDNLADVPFIPLPPSSRHGSELSNDGRARWSLGQRTEDLLMETWYYSRAVLRECRCRICERARRKEKEWHGNAVVTIRGWN</sequence>
<feature type="compositionally biased region" description="Polar residues" evidence="1">
    <location>
        <begin position="664"/>
        <end position="675"/>
    </location>
</feature>
<feature type="compositionally biased region" description="Low complexity" evidence="1">
    <location>
        <begin position="729"/>
        <end position="738"/>
    </location>
</feature>
<feature type="compositionally biased region" description="Acidic residues" evidence="1">
    <location>
        <begin position="1001"/>
        <end position="1015"/>
    </location>
</feature>
<feature type="compositionally biased region" description="Polar residues" evidence="1">
    <location>
        <begin position="599"/>
        <end position="613"/>
    </location>
</feature>
<evidence type="ECO:0000313" key="3">
    <source>
        <dbReference type="Proteomes" id="UP000092666"/>
    </source>
</evidence>
<feature type="region of interest" description="Disordered" evidence="1">
    <location>
        <begin position="589"/>
        <end position="628"/>
    </location>
</feature>
<feature type="compositionally biased region" description="Acidic residues" evidence="1">
    <location>
        <begin position="843"/>
        <end position="867"/>
    </location>
</feature>
<evidence type="ECO:0000256" key="1">
    <source>
        <dbReference type="SAM" id="MobiDB-lite"/>
    </source>
</evidence>
<evidence type="ECO:0000313" key="2">
    <source>
        <dbReference type="EMBL" id="OCF35079.1"/>
    </source>
</evidence>
<dbReference type="EMBL" id="KI669500">
    <property type="protein sequence ID" value="OCF35079.1"/>
    <property type="molecule type" value="Genomic_DNA"/>
</dbReference>
<gene>
    <name evidence="2" type="ORF">I316_03119</name>
</gene>
<dbReference type="Proteomes" id="UP000092666">
    <property type="component" value="Unassembled WGS sequence"/>
</dbReference>
<accession>A0A1B9GVN8</accession>
<reference evidence="3" key="2">
    <citation type="submission" date="2013-12" db="EMBL/GenBank/DDBJ databases">
        <title>Evolution of pathogenesis and genome organization in the Tremellales.</title>
        <authorList>
            <person name="Cuomo C."/>
            <person name="Litvintseva A."/>
            <person name="Heitman J."/>
            <person name="Chen Y."/>
            <person name="Sun S."/>
            <person name="Springer D."/>
            <person name="Dromer F."/>
            <person name="Young S."/>
            <person name="Zeng Q."/>
            <person name="Chapman S."/>
            <person name="Gujja S."/>
            <person name="Saif S."/>
            <person name="Birren B."/>
        </authorList>
    </citation>
    <scope>NUCLEOTIDE SEQUENCE [LARGE SCALE GENOMIC DNA]</scope>
    <source>
        <strain evidence="3">BCC8398</strain>
    </source>
</reference>
<feature type="region of interest" description="Disordered" evidence="1">
    <location>
        <begin position="995"/>
        <end position="1015"/>
    </location>
</feature>
<dbReference type="OrthoDB" id="2564640at2759"/>
<organism evidence="2 3">
    <name type="scientific">Kwoniella heveanensis BCC8398</name>
    <dbReference type="NCBI Taxonomy" id="1296120"/>
    <lineage>
        <taxon>Eukaryota</taxon>
        <taxon>Fungi</taxon>
        <taxon>Dikarya</taxon>
        <taxon>Basidiomycota</taxon>
        <taxon>Agaricomycotina</taxon>
        <taxon>Tremellomycetes</taxon>
        <taxon>Tremellales</taxon>
        <taxon>Cryptococcaceae</taxon>
        <taxon>Kwoniella</taxon>
    </lineage>
</organism>
<reference evidence="2 3" key="1">
    <citation type="submission" date="2013-07" db="EMBL/GenBank/DDBJ databases">
        <title>The Genome Sequence of Cryptococcus heveanensis BCC8398.</title>
        <authorList>
            <consortium name="The Broad Institute Genome Sequencing Platform"/>
            <person name="Cuomo C."/>
            <person name="Litvintseva A."/>
            <person name="Chen Y."/>
            <person name="Heitman J."/>
            <person name="Sun S."/>
            <person name="Springer D."/>
            <person name="Dromer F."/>
            <person name="Young S.K."/>
            <person name="Zeng Q."/>
            <person name="Gargeya S."/>
            <person name="Fitzgerald M."/>
            <person name="Abouelleil A."/>
            <person name="Alvarado L."/>
            <person name="Berlin A.M."/>
            <person name="Chapman S.B."/>
            <person name="Dewar J."/>
            <person name="Goldberg J."/>
            <person name="Griggs A."/>
            <person name="Gujja S."/>
            <person name="Hansen M."/>
            <person name="Howarth C."/>
            <person name="Imamovic A."/>
            <person name="Larimer J."/>
            <person name="McCowan C."/>
            <person name="Murphy C."/>
            <person name="Pearson M."/>
            <person name="Priest M."/>
            <person name="Roberts A."/>
            <person name="Saif S."/>
            <person name="Shea T."/>
            <person name="Sykes S."/>
            <person name="Wortman J."/>
            <person name="Nusbaum C."/>
            <person name="Birren B."/>
        </authorList>
    </citation>
    <scope>NUCLEOTIDE SEQUENCE [LARGE SCALE GENOMIC DNA]</scope>
    <source>
        <strain evidence="2 3">BCC8398</strain>
    </source>
</reference>
<dbReference type="AlphaFoldDB" id="A0A1B9GVN8"/>
<feature type="compositionally biased region" description="Basic and acidic residues" evidence="1">
    <location>
        <begin position="906"/>
        <end position="921"/>
    </location>
</feature>
<feature type="compositionally biased region" description="Basic and acidic residues" evidence="1">
    <location>
        <begin position="718"/>
        <end position="727"/>
    </location>
</feature>
<name>A0A1B9GVN8_9TREE</name>
<feature type="region of interest" description="Disordered" evidence="1">
    <location>
        <begin position="664"/>
        <end position="738"/>
    </location>
</feature>